<proteinExistence type="predicted"/>
<gene>
    <name evidence="3" type="ORF">GCM10022214_73210</name>
</gene>
<dbReference type="InterPro" id="IPR009003">
    <property type="entry name" value="Peptidase_S1_PA"/>
</dbReference>
<comment type="caution">
    <text evidence="3">The sequence shown here is derived from an EMBL/GenBank/DDBJ whole genome shotgun (WGS) entry which is preliminary data.</text>
</comment>
<dbReference type="Pfam" id="PF13365">
    <property type="entry name" value="Trypsin_2"/>
    <property type="match status" value="1"/>
</dbReference>
<dbReference type="Gene3D" id="2.40.10.10">
    <property type="entry name" value="Trypsin-like serine proteases"/>
    <property type="match status" value="2"/>
</dbReference>
<dbReference type="Proteomes" id="UP001500683">
    <property type="component" value="Unassembled WGS sequence"/>
</dbReference>
<evidence type="ECO:0000256" key="1">
    <source>
        <dbReference type="SAM" id="MobiDB-lite"/>
    </source>
</evidence>
<sequence>MTSRFTGAARAVAACAAALAAVGGAAPAPAHAQISPPQALATGGPVPDGAKTVKTTKTTKTVKIVKTAKGERPKKAARSEQVDFTGVVALDNCSGSLVRGPRTHDTDAALVLTNGHCLETGMPKAGQVFVDRPSTRTFTLLDRSGKRTLGTVRANRIEYATMTDTDVAVYRLGTTYRRLAERYGVHALRLAPSRPRAGTEIRVVSGYWRKIYSCKIDGFVHRLREAEWTWRDSIRYSSTCDTVGGTSGSPLVDPATGHVIGINNTGNENGERCTLNNPCEVDGAGKVKVRPGADYGQQTYRLARCLGGGDVDLTAGRCALPKPAAR</sequence>
<protein>
    <recommendedName>
        <fullName evidence="5">Trypsin-like peptidase domain-containing protein</fullName>
    </recommendedName>
</protein>
<name>A0ABP7WWF4_9ACTN</name>
<feature type="chain" id="PRO_5045668185" description="Trypsin-like peptidase domain-containing protein" evidence="2">
    <location>
        <begin position="33"/>
        <end position="326"/>
    </location>
</feature>
<keyword evidence="2" id="KW-0732">Signal</keyword>
<evidence type="ECO:0000256" key="2">
    <source>
        <dbReference type="SAM" id="SignalP"/>
    </source>
</evidence>
<evidence type="ECO:0000313" key="3">
    <source>
        <dbReference type="EMBL" id="GAA4098171.1"/>
    </source>
</evidence>
<keyword evidence="4" id="KW-1185">Reference proteome</keyword>
<organism evidence="3 4">
    <name type="scientific">Actinomadura miaoliensis</name>
    <dbReference type="NCBI Taxonomy" id="430685"/>
    <lineage>
        <taxon>Bacteria</taxon>
        <taxon>Bacillati</taxon>
        <taxon>Actinomycetota</taxon>
        <taxon>Actinomycetes</taxon>
        <taxon>Streptosporangiales</taxon>
        <taxon>Thermomonosporaceae</taxon>
        <taxon>Actinomadura</taxon>
    </lineage>
</organism>
<evidence type="ECO:0000313" key="4">
    <source>
        <dbReference type="Proteomes" id="UP001500683"/>
    </source>
</evidence>
<accession>A0ABP7WWF4</accession>
<evidence type="ECO:0008006" key="5">
    <source>
        <dbReference type="Google" id="ProtNLM"/>
    </source>
</evidence>
<feature type="signal peptide" evidence="2">
    <location>
        <begin position="1"/>
        <end position="32"/>
    </location>
</feature>
<dbReference type="InterPro" id="IPR043504">
    <property type="entry name" value="Peptidase_S1_PA_chymotrypsin"/>
</dbReference>
<feature type="region of interest" description="Disordered" evidence="1">
    <location>
        <begin position="28"/>
        <end position="52"/>
    </location>
</feature>
<dbReference type="EMBL" id="BAAAZG010000057">
    <property type="protein sequence ID" value="GAA4098171.1"/>
    <property type="molecule type" value="Genomic_DNA"/>
</dbReference>
<dbReference type="SUPFAM" id="SSF50494">
    <property type="entry name" value="Trypsin-like serine proteases"/>
    <property type="match status" value="1"/>
</dbReference>
<reference evidence="4" key="1">
    <citation type="journal article" date="2019" name="Int. J. Syst. Evol. Microbiol.">
        <title>The Global Catalogue of Microorganisms (GCM) 10K type strain sequencing project: providing services to taxonomists for standard genome sequencing and annotation.</title>
        <authorList>
            <consortium name="The Broad Institute Genomics Platform"/>
            <consortium name="The Broad Institute Genome Sequencing Center for Infectious Disease"/>
            <person name="Wu L."/>
            <person name="Ma J."/>
        </authorList>
    </citation>
    <scope>NUCLEOTIDE SEQUENCE [LARGE SCALE GENOMIC DNA]</scope>
    <source>
        <strain evidence="4">JCM 16702</strain>
    </source>
</reference>
<dbReference type="RefSeq" id="WP_344956748.1">
    <property type="nucleotide sequence ID" value="NZ_BAAAZG010000057.1"/>
</dbReference>